<dbReference type="Proteomes" id="UP000322214">
    <property type="component" value="Chromosome"/>
</dbReference>
<dbReference type="PANTHER" id="PTHR43317">
    <property type="entry name" value="THERMOSPERMINE SYNTHASE ACAULIS5"/>
    <property type="match status" value="1"/>
</dbReference>
<keyword evidence="2" id="KW-1133">Transmembrane helix</keyword>
<keyword evidence="2" id="KW-0472">Membrane</keyword>
<evidence type="ECO:0000313" key="3">
    <source>
        <dbReference type="EMBL" id="QEG24008.1"/>
    </source>
</evidence>
<feature type="transmembrane region" description="Helical" evidence="2">
    <location>
        <begin position="50"/>
        <end position="70"/>
    </location>
</feature>
<keyword evidence="4" id="KW-1185">Reference proteome</keyword>
<gene>
    <name evidence="3" type="ORF">MFFC18_39140</name>
</gene>
<keyword evidence="1" id="KW-0620">Polyamine biosynthesis</keyword>
<proteinExistence type="predicted"/>
<feature type="transmembrane region" description="Helical" evidence="2">
    <location>
        <begin position="438"/>
        <end position="457"/>
    </location>
</feature>
<feature type="transmembrane region" description="Helical" evidence="2">
    <location>
        <begin position="314"/>
        <end position="337"/>
    </location>
</feature>
<accession>A0A5B9PCH1</accession>
<protein>
    <recommendedName>
        <fullName evidence="5">Spermidine synthase</fullName>
    </recommendedName>
</protein>
<feature type="transmembrane region" description="Helical" evidence="2">
    <location>
        <begin position="114"/>
        <end position="134"/>
    </location>
</feature>
<feature type="transmembrane region" description="Helical" evidence="2">
    <location>
        <begin position="21"/>
        <end position="38"/>
    </location>
</feature>
<feature type="transmembrane region" description="Helical" evidence="2">
    <location>
        <begin position="82"/>
        <end position="102"/>
    </location>
</feature>
<dbReference type="PANTHER" id="PTHR43317:SF1">
    <property type="entry name" value="THERMOSPERMINE SYNTHASE ACAULIS5"/>
    <property type="match status" value="1"/>
</dbReference>
<feature type="transmembrane region" description="Helical" evidence="2">
    <location>
        <begin position="155"/>
        <end position="175"/>
    </location>
</feature>
<dbReference type="Gene3D" id="3.40.50.150">
    <property type="entry name" value="Vaccinia Virus protein VP39"/>
    <property type="match status" value="1"/>
</dbReference>
<feature type="transmembrane region" description="Helical" evidence="2">
    <location>
        <begin position="463"/>
        <end position="480"/>
    </location>
</feature>
<keyword evidence="2" id="KW-0812">Transmembrane</keyword>
<feature type="transmembrane region" description="Helical" evidence="2">
    <location>
        <begin position="187"/>
        <end position="208"/>
    </location>
</feature>
<evidence type="ECO:0000256" key="2">
    <source>
        <dbReference type="SAM" id="Phobius"/>
    </source>
</evidence>
<dbReference type="KEGG" id="mff:MFFC18_39140"/>
<dbReference type="EMBL" id="CP042912">
    <property type="protein sequence ID" value="QEG24008.1"/>
    <property type="molecule type" value="Genomic_DNA"/>
</dbReference>
<feature type="transmembrane region" description="Helical" evidence="2">
    <location>
        <begin position="234"/>
        <end position="254"/>
    </location>
</feature>
<reference evidence="3 4" key="1">
    <citation type="submission" date="2019-08" db="EMBL/GenBank/DDBJ databases">
        <title>Deep-cultivation of Planctomycetes and their phenomic and genomic characterization uncovers novel biology.</title>
        <authorList>
            <person name="Wiegand S."/>
            <person name="Jogler M."/>
            <person name="Boedeker C."/>
            <person name="Pinto D."/>
            <person name="Vollmers J."/>
            <person name="Rivas-Marin E."/>
            <person name="Kohn T."/>
            <person name="Peeters S.H."/>
            <person name="Heuer A."/>
            <person name="Rast P."/>
            <person name="Oberbeckmann S."/>
            <person name="Bunk B."/>
            <person name="Jeske O."/>
            <person name="Meyerdierks A."/>
            <person name="Storesund J.E."/>
            <person name="Kallscheuer N."/>
            <person name="Luecker S."/>
            <person name="Lage O.M."/>
            <person name="Pohl T."/>
            <person name="Merkel B.J."/>
            <person name="Hornburger P."/>
            <person name="Mueller R.-W."/>
            <person name="Bruemmer F."/>
            <person name="Labrenz M."/>
            <person name="Spormann A.M."/>
            <person name="Op den Camp H."/>
            <person name="Overmann J."/>
            <person name="Amann R."/>
            <person name="Jetten M.S.M."/>
            <person name="Mascher T."/>
            <person name="Medema M.H."/>
            <person name="Devos D.P."/>
            <person name="Kaster A.-K."/>
            <person name="Ovreas L."/>
            <person name="Rohde M."/>
            <person name="Galperin M.Y."/>
            <person name="Jogler C."/>
        </authorList>
    </citation>
    <scope>NUCLEOTIDE SEQUENCE [LARGE SCALE GENOMIC DNA]</scope>
    <source>
        <strain evidence="3 4">FC18</strain>
    </source>
</reference>
<evidence type="ECO:0008006" key="5">
    <source>
        <dbReference type="Google" id="ProtNLM"/>
    </source>
</evidence>
<feature type="transmembrane region" description="Helical" evidence="2">
    <location>
        <begin position="349"/>
        <end position="372"/>
    </location>
</feature>
<dbReference type="RefSeq" id="WP_075082436.1">
    <property type="nucleotide sequence ID" value="NZ_CP042912.1"/>
</dbReference>
<evidence type="ECO:0000313" key="4">
    <source>
        <dbReference type="Proteomes" id="UP000322214"/>
    </source>
</evidence>
<dbReference type="STRING" id="980251.GCA_001642875_04186"/>
<feature type="transmembrane region" description="Helical" evidence="2">
    <location>
        <begin position="260"/>
        <end position="279"/>
    </location>
</feature>
<dbReference type="SUPFAM" id="SSF53335">
    <property type="entry name" value="S-adenosyl-L-methionine-dependent methyltransferases"/>
    <property type="match status" value="1"/>
</dbReference>
<evidence type="ECO:0000256" key="1">
    <source>
        <dbReference type="ARBA" id="ARBA00023115"/>
    </source>
</evidence>
<dbReference type="InterPro" id="IPR029063">
    <property type="entry name" value="SAM-dependent_MTases_sf"/>
</dbReference>
<name>A0A5B9PCH1_9BACT</name>
<dbReference type="GO" id="GO:0006596">
    <property type="term" value="P:polyamine biosynthetic process"/>
    <property type="evidence" value="ECO:0007669"/>
    <property type="project" value="UniProtKB-KW"/>
</dbReference>
<feature type="transmembrane region" description="Helical" evidence="2">
    <location>
        <begin position="291"/>
        <end position="308"/>
    </location>
</feature>
<sequence length="774" mass="85657">MRKTEQSLATTDIMRELTFSFTLLVSSFLLFLVQPMIGRMILPSLGGTPAVWNGCVLFFQAVLLAGYAWAHYGPPKMGVRNHLIGHLTILALVCFLLPMHLVEDWAVPTDSNPIGWLVGQLAVCVGLPFFIISSSAPLLQRWFGLSSGNDGSEPWFLYAVSNIGSLAALISYPFLVERYLGLTAQGWFWTGGFMLLAVLFIACGWITLSKTDLTSLERTPTTVKARSLPWKNRLRYIALAAIPSSLMLGVTTVVSTEVGSFPLMWSIPLALYLLTFIFVFSNRNPIPHGTLIFILPGMLLLMPLISLIDPGENPLLMIFIHFSIFFVVAMVCHGELNRLKPSVEQLTEFYLMMSIGGVVGGAVNSLIAPNLFNSILEYPLMLVAACLVLPARKALNGNADSDGANVDWFQEYVGIKPLLVAASLAFSWFLFESVALPPAFRTVIGFGVPAVICLSMVEAPRKFAVGYAILALACPMIMDIRDVVTRERGFFGVNEIAIDDKGKFIMLVNGRTLHGMQRLDQNENPEALTYYHLDGPIGDVFRLYGDRCNRIAAVGLGVGSLAAYATEDQDFDFYEIDPVVYQFASNKQYFSYLSSAKDSGANVNVVLGDARIQLDLLRRRIAGQHEPVRGSAFHPASYRRTKSEKYQMMVMDAFGSDAVPLHLLTEEAIQLYLDLLEDDGLLVFHVSSKFIDFAPIGAGISERFKLAAAMRIDLPDQATIDETGRTASFYMVMSKDAEVVEKFMQTGNGWQSIASDRKLVWTDEHTNVLDVIRW</sequence>
<dbReference type="OrthoDB" id="9761985at2"/>
<dbReference type="AlphaFoldDB" id="A0A5B9PCH1"/>
<organism evidence="3 4">
    <name type="scientific">Mariniblastus fucicola</name>
    <dbReference type="NCBI Taxonomy" id="980251"/>
    <lineage>
        <taxon>Bacteria</taxon>
        <taxon>Pseudomonadati</taxon>
        <taxon>Planctomycetota</taxon>
        <taxon>Planctomycetia</taxon>
        <taxon>Pirellulales</taxon>
        <taxon>Pirellulaceae</taxon>
        <taxon>Mariniblastus</taxon>
    </lineage>
</organism>